<keyword evidence="3" id="KW-1185">Reference proteome</keyword>
<evidence type="ECO:0000313" key="3">
    <source>
        <dbReference type="Proteomes" id="UP000011526"/>
    </source>
</evidence>
<evidence type="ECO:0000313" key="2">
    <source>
        <dbReference type="EMBL" id="ELZ52501.1"/>
    </source>
</evidence>
<dbReference type="Proteomes" id="UP000011526">
    <property type="component" value="Unassembled WGS sequence"/>
</dbReference>
<reference evidence="2 3" key="1">
    <citation type="journal article" date="2014" name="PLoS Genet.">
        <title>Phylogenetically driven sequencing of extremely halophilic archaea reveals strategies for static and dynamic osmo-response.</title>
        <authorList>
            <person name="Becker E.A."/>
            <person name="Seitzer P.M."/>
            <person name="Tritt A."/>
            <person name="Larsen D."/>
            <person name="Krusor M."/>
            <person name="Yao A.I."/>
            <person name="Wu D."/>
            <person name="Madern D."/>
            <person name="Eisen J.A."/>
            <person name="Darling A.E."/>
            <person name="Facciotti M.T."/>
        </authorList>
    </citation>
    <scope>NUCLEOTIDE SEQUENCE [LARGE SCALE GENOMIC DNA]</scope>
    <source>
        <strain evidence="2 3">JCM 9100</strain>
    </source>
</reference>
<comment type="caution">
    <text evidence="2">The sequence shown here is derived from an EMBL/GenBank/DDBJ whole genome shotgun (WGS) entry which is preliminary data.</text>
</comment>
<organism evidence="2 3">
    <name type="scientific">Halorubrum distributum JCM 9100</name>
    <dbReference type="NCBI Taxonomy" id="1227467"/>
    <lineage>
        <taxon>Archaea</taxon>
        <taxon>Methanobacteriati</taxon>
        <taxon>Methanobacteriota</taxon>
        <taxon>Stenosarchaea group</taxon>
        <taxon>Halobacteria</taxon>
        <taxon>Halobacteriales</taxon>
        <taxon>Haloferacaceae</taxon>
        <taxon>Halorubrum</taxon>
        <taxon>Halorubrum distributum group</taxon>
    </lineage>
</organism>
<feature type="region of interest" description="Disordered" evidence="1">
    <location>
        <begin position="1"/>
        <end position="60"/>
    </location>
</feature>
<gene>
    <name evidence="2" type="ORF">C465_01464</name>
</gene>
<protein>
    <submittedName>
        <fullName evidence="2">Uncharacterized protein</fullName>
    </submittedName>
</protein>
<evidence type="ECO:0000256" key="1">
    <source>
        <dbReference type="SAM" id="MobiDB-lite"/>
    </source>
</evidence>
<dbReference type="EMBL" id="AOJM01000015">
    <property type="protein sequence ID" value="ELZ52501.1"/>
    <property type="molecule type" value="Genomic_DNA"/>
</dbReference>
<feature type="compositionally biased region" description="Basic and acidic residues" evidence="1">
    <location>
        <begin position="34"/>
        <end position="60"/>
    </location>
</feature>
<feature type="compositionally biased region" description="Basic and acidic residues" evidence="1">
    <location>
        <begin position="1"/>
        <end position="26"/>
    </location>
</feature>
<sequence length="143" mass="16059">MSSASEVRDLMTDVDKPDSEADDGSRRGVYLTRHRVDMERAGRTPHDAGEDGPRAERDGDPCGLSSRWWVVELVGCLRRAVFEQESRPSPRADWVGRSWCFVIVGERAEGLLPVARFSFERVRQVVVLVSSDVALRRDTVEGD</sequence>
<accession>M0EXJ2</accession>
<proteinExistence type="predicted"/>
<dbReference type="AlphaFoldDB" id="M0EXJ2"/>
<name>M0EXJ2_9EURY</name>